<keyword evidence="4" id="KW-0446">Lipid-binding</keyword>
<proteinExistence type="predicted"/>
<evidence type="ECO:0000256" key="6">
    <source>
        <dbReference type="SAM" id="MobiDB-lite"/>
    </source>
</evidence>
<feature type="domain" description="SMP-LTD" evidence="8">
    <location>
        <begin position="73"/>
        <end position="255"/>
    </location>
</feature>
<organism evidence="9">
    <name type="scientific">Vannella robusta</name>
    <dbReference type="NCBI Taxonomy" id="1487602"/>
    <lineage>
        <taxon>Eukaryota</taxon>
        <taxon>Amoebozoa</taxon>
        <taxon>Discosea</taxon>
        <taxon>Flabellinia</taxon>
        <taxon>Vannellidae</taxon>
        <taxon>Vannella</taxon>
    </lineage>
</organism>
<protein>
    <recommendedName>
        <fullName evidence="8">SMP-LTD domain-containing protein</fullName>
    </recommendedName>
</protein>
<dbReference type="GO" id="GO:0016020">
    <property type="term" value="C:membrane"/>
    <property type="evidence" value="ECO:0007669"/>
    <property type="project" value="UniProtKB-SubCell"/>
</dbReference>
<dbReference type="InterPro" id="IPR045050">
    <property type="entry name" value="Synaptotagmin_plant"/>
</dbReference>
<dbReference type="AlphaFoldDB" id="A0A7S4MIX7"/>
<evidence type="ECO:0000256" key="1">
    <source>
        <dbReference type="ARBA" id="ARBA00004370"/>
    </source>
</evidence>
<evidence type="ECO:0000313" key="9">
    <source>
        <dbReference type="EMBL" id="CAE2224759.1"/>
    </source>
</evidence>
<feature type="compositionally biased region" description="Basic residues" evidence="6">
    <location>
        <begin position="405"/>
        <end position="415"/>
    </location>
</feature>
<dbReference type="InterPro" id="IPR031468">
    <property type="entry name" value="SMP_LBD"/>
</dbReference>
<dbReference type="GO" id="GO:0006869">
    <property type="term" value="P:lipid transport"/>
    <property type="evidence" value="ECO:0007669"/>
    <property type="project" value="UniProtKB-KW"/>
</dbReference>
<keyword evidence="2" id="KW-0813">Transport</keyword>
<dbReference type="GO" id="GO:0005783">
    <property type="term" value="C:endoplasmic reticulum"/>
    <property type="evidence" value="ECO:0007669"/>
    <property type="project" value="TreeGrafter"/>
</dbReference>
<sequence length="423" mass="48187">MASVNDILVWQPLWIVLFGVGFVWSLGYYGFGFWWSLWAVPLFFAWQKLQHDRILRRKIFEYEKLQKTNTETLRESAKWMNKCIQNIWFTSEEFITSTVISEATTLFENNKPSMVHELSLKNVKIGRKCPTLSEVIVHDVAPDQFHFDAQFQLYSEMSMELEAKLGLTKFPVLVRDVFIKSQIRIHAWLIPQPPFISHVQISFVGEPVIDMIVKLIKIGPDVMSIPGLSAAIKKMMCDIIHQLFVYPNFYEYVLAPNEFVRRPGDAELLEEVLPNGAVAPTMQRGVNLDGISTAAALEAGLIQEKAQGLEEKHHLRNRLFHRHSKEAINTAPAHVDPVTLNPPPSNIGAAERVPKFPDGEIPTDCVVEPTAGQPQGIGVDLNKLESIPALETRQRAPLQRSTSERKHKKKKFQHIRKIKESIV</sequence>
<dbReference type="GO" id="GO:0008289">
    <property type="term" value="F:lipid binding"/>
    <property type="evidence" value="ECO:0007669"/>
    <property type="project" value="UniProtKB-KW"/>
</dbReference>
<name>A0A7S4MIX7_9EUKA</name>
<evidence type="ECO:0000256" key="4">
    <source>
        <dbReference type="ARBA" id="ARBA00023121"/>
    </source>
</evidence>
<keyword evidence="3" id="KW-0445">Lipid transport</keyword>
<evidence type="ECO:0000256" key="2">
    <source>
        <dbReference type="ARBA" id="ARBA00022448"/>
    </source>
</evidence>
<dbReference type="PROSITE" id="PS51847">
    <property type="entry name" value="SMP"/>
    <property type="match status" value="1"/>
</dbReference>
<accession>A0A7S4MIX7</accession>
<evidence type="ECO:0000256" key="5">
    <source>
        <dbReference type="ARBA" id="ARBA00023136"/>
    </source>
</evidence>
<dbReference type="PANTHER" id="PTHR10774:SF190">
    <property type="entry name" value="C2 CALCIUM_LIPID-BINDING ENDONUCLEASE_EXONUCLEASE_PHOSPHATASE-RELATED"/>
    <property type="match status" value="1"/>
</dbReference>
<keyword evidence="7" id="KW-1133">Transmembrane helix</keyword>
<evidence type="ECO:0000259" key="8">
    <source>
        <dbReference type="PROSITE" id="PS51847"/>
    </source>
</evidence>
<evidence type="ECO:0000256" key="3">
    <source>
        <dbReference type="ARBA" id="ARBA00023055"/>
    </source>
</evidence>
<reference evidence="9" key="1">
    <citation type="submission" date="2021-01" db="EMBL/GenBank/DDBJ databases">
        <authorList>
            <person name="Corre E."/>
            <person name="Pelletier E."/>
            <person name="Niang G."/>
            <person name="Scheremetjew M."/>
            <person name="Finn R."/>
            <person name="Kale V."/>
            <person name="Holt S."/>
            <person name="Cochrane G."/>
            <person name="Meng A."/>
            <person name="Brown T."/>
            <person name="Cohen L."/>
        </authorList>
    </citation>
    <scope>NUCLEOTIDE SEQUENCE</scope>
    <source>
        <strain evidence="9">DIVA3 518/3/11/1/6</strain>
    </source>
</reference>
<evidence type="ECO:0000256" key="7">
    <source>
        <dbReference type="SAM" id="Phobius"/>
    </source>
</evidence>
<dbReference type="EMBL" id="HBKP01015003">
    <property type="protein sequence ID" value="CAE2224759.1"/>
    <property type="molecule type" value="Transcribed_RNA"/>
</dbReference>
<keyword evidence="5 7" id="KW-0472">Membrane</keyword>
<feature type="transmembrane region" description="Helical" evidence="7">
    <location>
        <begin position="7"/>
        <end position="26"/>
    </location>
</feature>
<dbReference type="Pfam" id="PF25669">
    <property type="entry name" value="SMP_MUG190-like"/>
    <property type="match status" value="1"/>
</dbReference>
<feature type="region of interest" description="Disordered" evidence="6">
    <location>
        <begin position="388"/>
        <end position="415"/>
    </location>
</feature>
<dbReference type="PANTHER" id="PTHR10774">
    <property type="entry name" value="EXTENDED SYNAPTOTAGMIN-RELATED"/>
    <property type="match status" value="1"/>
</dbReference>
<gene>
    <name evidence="9" type="ORF">VSP0166_LOCUS10656</name>
</gene>
<keyword evidence="7" id="KW-0812">Transmembrane</keyword>
<comment type="subcellular location">
    <subcellularLocation>
        <location evidence="1">Membrane</location>
    </subcellularLocation>
</comment>